<evidence type="ECO:0000313" key="2">
    <source>
        <dbReference type="Proteomes" id="UP000186955"/>
    </source>
</evidence>
<keyword evidence="2" id="KW-1185">Reference proteome</keyword>
<gene>
    <name evidence="1" type="ORF">PENSUB_295</name>
</gene>
<proteinExistence type="predicted"/>
<comment type="caution">
    <text evidence="1">The sequence shown here is derived from an EMBL/GenBank/DDBJ whole genome shotgun (WGS) entry which is preliminary data.</text>
</comment>
<evidence type="ECO:0000313" key="1">
    <source>
        <dbReference type="EMBL" id="OKP14026.1"/>
    </source>
</evidence>
<dbReference type="AlphaFoldDB" id="A0A1Q5UNI4"/>
<sequence length="63" mass="6908">MAYSHLSTAVKLSLQWESLAGSVNWAATTSMSTLHSPFPAARPLALVGLSRTRKQQVSEYPYL</sequence>
<reference evidence="1 2" key="1">
    <citation type="submission" date="2016-10" db="EMBL/GenBank/DDBJ databases">
        <title>Genome sequence of the ascomycete fungus Penicillium subrubescens.</title>
        <authorList>
            <person name="De Vries R.P."/>
            <person name="Peng M."/>
            <person name="Dilokpimol A."/>
            <person name="Hilden K."/>
            <person name="Makela M.R."/>
            <person name="Grigoriev I."/>
            <person name="Riley R."/>
            <person name="Granchi Z."/>
        </authorList>
    </citation>
    <scope>NUCLEOTIDE SEQUENCE [LARGE SCALE GENOMIC DNA]</scope>
    <source>
        <strain evidence="1 2">CBS 132785</strain>
    </source>
</reference>
<protein>
    <submittedName>
        <fullName evidence="1">Uncharacterized protein</fullName>
    </submittedName>
</protein>
<organism evidence="1 2">
    <name type="scientific">Penicillium subrubescens</name>
    <dbReference type="NCBI Taxonomy" id="1316194"/>
    <lineage>
        <taxon>Eukaryota</taxon>
        <taxon>Fungi</taxon>
        <taxon>Dikarya</taxon>
        <taxon>Ascomycota</taxon>
        <taxon>Pezizomycotina</taxon>
        <taxon>Eurotiomycetes</taxon>
        <taxon>Eurotiomycetidae</taxon>
        <taxon>Eurotiales</taxon>
        <taxon>Aspergillaceae</taxon>
        <taxon>Penicillium</taxon>
    </lineage>
</organism>
<dbReference type="Proteomes" id="UP000186955">
    <property type="component" value="Unassembled WGS sequence"/>
</dbReference>
<accession>A0A1Q5UNI4</accession>
<name>A0A1Q5UNI4_9EURO</name>
<dbReference type="EMBL" id="MNBE01000120">
    <property type="protein sequence ID" value="OKP14026.1"/>
    <property type="molecule type" value="Genomic_DNA"/>
</dbReference>